<feature type="transmembrane region" description="Helical" evidence="7">
    <location>
        <begin position="34"/>
        <end position="56"/>
    </location>
</feature>
<keyword evidence="5 7" id="KW-1133">Transmembrane helix</keyword>
<name>A0A101SE34_9ACTN</name>
<evidence type="ECO:0000259" key="9">
    <source>
        <dbReference type="PROSITE" id="PS50928"/>
    </source>
</evidence>
<dbReference type="STRING" id="58343.AQJ46_12270"/>
<dbReference type="PROSITE" id="PS50928">
    <property type="entry name" value="ABC_TM1"/>
    <property type="match status" value="1"/>
</dbReference>
<keyword evidence="3" id="KW-1003">Cell membrane</keyword>
<comment type="subcellular location">
    <subcellularLocation>
        <location evidence="1 7">Cell membrane</location>
        <topology evidence="1 7">Multi-pass membrane protein</topology>
    </subcellularLocation>
</comment>
<keyword evidence="6 7" id="KW-0472">Membrane</keyword>
<dbReference type="GO" id="GO:0055085">
    <property type="term" value="P:transmembrane transport"/>
    <property type="evidence" value="ECO:0007669"/>
    <property type="project" value="InterPro"/>
</dbReference>
<dbReference type="Proteomes" id="UP000053669">
    <property type="component" value="Unassembled WGS sequence"/>
</dbReference>
<proteinExistence type="inferred from homology"/>
<evidence type="ECO:0000256" key="8">
    <source>
        <dbReference type="SAM" id="MobiDB-lite"/>
    </source>
</evidence>
<evidence type="ECO:0000256" key="1">
    <source>
        <dbReference type="ARBA" id="ARBA00004651"/>
    </source>
</evidence>
<feature type="transmembrane region" description="Helical" evidence="7">
    <location>
        <begin position="288"/>
        <end position="308"/>
    </location>
</feature>
<reference evidence="10 11" key="1">
    <citation type="submission" date="2015-10" db="EMBL/GenBank/DDBJ databases">
        <title>Draft genome sequence of Streptomyces canus DSM 40017, type strain for the species Streptomyces canus.</title>
        <authorList>
            <person name="Ruckert C."/>
            <person name="Winkler A."/>
            <person name="Kalinowski J."/>
            <person name="Kampfer P."/>
            <person name="Glaeser S."/>
        </authorList>
    </citation>
    <scope>NUCLEOTIDE SEQUENCE [LARGE SCALE GENOMIC DNA]</scope>
    <source>
        <strain evidence="10 11">DSM 40017</strain>
    </source>
</reference>
<evidence type="ECO:0000256" key="3">
    <source>
        <dbReference type="ARBA" id="ARBA00022475"/>
    </source>
</evidence>
<feature type="domain" description="ABC transmembrane type-1" evidence="9">
    <location>
        <begin position="98"/>
        <end position="309"/>
    </location>
</feature>
<accession>A0A101SE34</accession>
<dbReference type="GO" id="GO:0005886">
    <property type="term" value="C:plasma membrane"/>
    <property type="evidence" value="ECO:0007669"/>
    <property type="project" value="UniProtKB-SubCell"/>
</dbReference>
<dbReference type="EMBL" id="LMWU01000012">
    <property type="protein sequence ID" value="KUN72597.1"/>
    <property type="molecule type" value="Genomic_DNA"/>
</dbReference>
<dbReference type="CDD" id="cd06261">
    <property type="entry name" value="TM_PBP2"/>
    <property type="match status" value="1"/>
</dbReference>
<dbReference type="InterPro" id="IPR035906">
    <property type="entry name" value="MetI-like_sf"/>
</dbReference>
<dbReference type="AlphaFoldDB" id="A0A101SE34"/>
<evidence type="ECO:0000256" key="6">
    <source>
        <dbReference type="ARBA" id="ARBA00023136"/>
    </source>
</evidence>
<dbReference type="Gene3D" id="1.10.3720.10">
    <property type="entry name" value="MetI-like"/>
    <property type="match status" value="1"/>
</dbReference>
<sequence length="317" mass="34827">MTTATSLKPVREKSSTRQPAQRSRHGSGRLRRTVVAWAFCSPFVLLFATFGIWPVFSSLSMSVTDITSRDVRTPFSVNFVGLENYTALFDDPTFVRAALNTLYFVAVGIPLTMVLSLAVAVALNSGIQRAKGLFRVAYFAPVVTSIVAVAVVWRYLYKPDGMINSVLSVVGISGPDWLNDPTWSMPALILMAVWRHFGIPMVIFLAGLQSIPPELHEAAVVDGASRWRAFRSVTLPLLRPTTLVVAILLSVSYLQFFEEPFVMTSGGPLDSTTSISYYAYQQFGFGNYGLASAASYVLVTAIALLSLLQFRIFRARA</sequence>
<dbReference type="PANTHER" id="PTHR30193:SF37">
    <property type="entry name" value="INNER MEMBRANE ABC TRANSPORTER PERMEASE PROTEIN YCJO"/>
    <property type="match status" value="1"/>
</dbReference>
<evidence type="ECO:0000313" key="11">
    <source>
        <dbReference type="Proteomes" id="UP000053669"/>
    </source>
</evidence>
<feature type="transmembrane region" description="Helical" evidence="7">
    <location>
        <begin position="187"/>
        <end position="208"/>
    </location>
</feature>
<gene>
    <name evidence="10" type="ORF">AQJ46_12270</name>
</gene>
<evidence type="ECO:0000313" key="10">
    <source>
        <dbReference type="EMBL" id="KUN72597.1"/>
    </source>
</evidence>
<feature type="transmembrane region" description="Helical" evidence="7">
    <location>
        <begin position="102"/>
        <end position="124"/>
    </location>
</feature>
<dbReference type="InterPro" id="IPR051393">
    <property type="entry name" value="ABC_transporter_permease"/>
</dbReference>
<evidence type="ECO:0000256" key="2">
    <source>
        <dbReference type="ARBA" id="ARBA00022448"/>
    </source>
</evidence>
<keyword evidence="4 7" id="KW-0812">Transmembrane</keyword>
<dbReference type="Pfam" id="PF00528">
    <property type="entry name" value="BPD_transp_1"/>
    <property type="match status" value="1"/>
</dbReference>
<comment type="caution">
    <text evidence="10">The sequence shown here is derived from an EMBL/GenBank/DDBJ whole genome shotgun (WGS) entry which is preliminary data.</text>
</comment>
<protein>
    <submittedName>
        <fullName evidence="10">Sugar ABC transporter permease</fullName>
    </submittedName>
</protein>
<dbReference type="RefSeq" id="WP_059205589.1">
    <property type="nucleotide sequence ID" value="NZ_KQ948658.1"/>
</dbReference>
<organism evidence="10 11">
    <name type="scientific">Streptomyces canus</name>
    <dbReference type="NCBI Taxonomy" id="58343"/>
    <lineage>
        <taxon>Bacteria</taxon>
        <taxon>Bacillati</taxon>
        <taxon>Actinomycetota</taxon>
        <taxon>Actinomycetes</taxon>
        <taxon>Kitasatosporales</taxon>
        <taxon>Streptomycetaceae</taxon>
        <taxon>Streptomyces</taxon>
        <taxon>Streptomyces aurantiacus group</taxon>
    </lineage>
</organism>
<feature type="transmembrane region" description="Helical" evidence="7">
    <location>
        <begin position="136"/>
        <end position="156"/>
    </location>
</feature>
<keyword evidence="2 7" id="KW-0813">Transport</keyword>
<feature type="region of interest" description="Disordered" evidence="8">
    <location>
        <begin position="1"/>
        <end position="26"/>
    </location>
</feature>
<evidence type="ECO:0000256" key="4">
    <source>
        <dbReference type="ARBA" id="ARBA00022692"/>
    </source>
</evidence>
<dbReference type="InterPro" id="IPR000515">
    <property type="entry name" value="MetI-like"/>
</dbReference>
<dbReference type="PANTHER" id="PTHR30193">
    <property type="entry name" value="ABC TRANSPORTER PERMEASE PROTEIN"/>
    <property type="match status" value="1"/>
</dbReference>
<feature type="transmembrane region" description="Helical" evidence="7">
    <location>
        <begin position="237"/>
        <end position="256"/>
    </location>
</feature>
<evidence type="ECO:0000256" key="7">
    <source>
        <dbReference type="RuleBase" id="RU363032"/>
    </source>
</evidence>
<comment type="similarity">
    <text evidence="7">Belongs to the binding-protein-dependent transport system permease family.</text>
</comment>
<evidence type="ECO:0000256" key="5">
    <source>
        <dbReference type="ARBA" id="ARBA00022989"/>
    </source>
</evidence>
<dbReference type="SUPFAM" id="SSF161098">
    <property type="entry name" value="MetI-like"/>
    <property type="match status" value="1"/>
</dbReference>